<name>A0AAV1VM03_9STRA</name>
<feature type="compositionally biased region" description="Basic and acidic residues" evidence="4">
    <location>
        <begin position="269"/>
        <end position="287"/>
    </location>
</feature>
<feature type="repeat" description="ANK" evidence="3">
    <location>
        <begin position="168"/>
        <end position="196"/>
    </location>
</feature>
<dbReference type="PROSITE" id="PS50297">
    <property type="entry name" value="ANK_REP_REGION"/>
    <property type="match status" value="4"/>
</dbReference>
<protein>
    <submittedName>
        <fullName evidence="6">Uncharacterized protein</fullName>
    </submittedName>
</protein>
<organism evidence="6 7">
    <name type="scientific">Peronospora matthiolae</name>
    <dbReference type="NCBI Taxonomy" id="2874970"/>
    <lineage>
        <taxon>Eukaryota</taxon>
        <taxon>Sar</taxon>
        <taxon>Stramenopiles</taxon>
        <taxon>Oomycota</taxon>
        <taxon>Peronosporomycetes</taxon>
        <taxon>Peronosporales</taxon>
        <taxon>Peronosporaceae</taxon>
        <taxon>Peronospora</taxon>
    </lineage>
</organism>
<evidence type="ECO:0000256" key="3">
    <source>
        <dbReference type="PROSITE-ProRule" id="PRU00023"/>
    </source>
</evidence>
<dbReference type="EMBL" id="CAKLBY020000378">
    <property type="protein sequence ID" value="CAK7947330.1"/>
    <property type="molecule type" value="Genomic_DNA"/>
</dbReference>
<reference evidence="6" key="1">
    <citation type="submission" date="2024-01" db="EMBL/GenBank/DDBJ databases">
        <authorList>
            <person name="Webb A."/>
        </authorList>
    </citation>
    <scope>NUCLEOTIDE SEQUENCE</scope>
    <source>
        <strain evidence="6">Pm1</strain>
    </source>
</reference>
<dbReference type="AlphaFoldDB" id="A0AAV1VM03"/>
<evidence type="ECO:0000313" key="6">
    <source>
        <dbReference type="EMBL" id="CAK7947330.1"/>
    </source>
</evidence>
<sequence>MAQLLRAAANGDLDKVIDLRSNWGFQNKKGESVLHVAVAEDHLEIVQYLVANGAMLNLQDKKHRFTPLMLALAQQPPTFKEIIQALLKGKPDLNVQNSSGQTVVHLAAEYGEAEILKLLLLLGGKANVDAAGSKKMTALHVAVGKGNLEVVQLLLETGRANVNVVDGKGNTPLHWACIKTCDDQLELISYLISKGAKPLKNGHGITPLHAEAMHCDPTANWPTAAAEALTSAFPDLEAEVSDRGLTARQTFEQGIDSEEPVKPSLAKSSVEEQRQGRRGKGDDDEKYQGGAAAARAAAIAHSKKKKIPKPSDEGSSMAPYMWIALVFAILAVLNAVFSSYS</sequence>
<dbReference type="Pfam" id="PF12796">
    <property type="entry name" value="Ank_2"/>
    <property type="match status" value="2"/>
</dbReference>
<dbReference type="SMART" id="SM00248">
    <property type="entry name" value="ANK"/>
    <property type="match status" value="5"/>
</dbReference>
<dbReference type="Proteomes" id="UP001162060">
    <property type="component" value="Unassembled WGS sequence"/>
</dbReference>
<dbReference type="InterPro" id="IPR002110">
    <property type="entry name" value="Ankyrin_rpt"/>
</dbReference>
<gene>
    <name evidence="6" type="ORF">PM001_LOCUS32480</name>
</gene>
<evidence type="ECO:0000313" key="7">
    <source>
        <dbReference type="Proteomes" id="UP001162060"/>
    </source>
</evidence>
<evidence type="ECO:0000256" key="2">
    <source>
        <dbReference type="ARBA" id="ARBA00023043"/>
    </source>
</evidence>
<feature type="repeat" description="ANK" evidence="3">
    <location>
        <begin position="134"/>
        <end position="158"/>
    </location>
</feature>
<keyword evidence="1" id="KW-0677">Repeat</keyword>
<keyword evidence="5" id="KW-1133">Transmembrane helix</keyword>
<feature type="repeat" description="ANK" evidence="3">
    <location>
        <begin position="29"/>
        <end position="61"/>
    </location>
</feature>
<accession>A0AAV1VM03</accession>
<feature type="transmembrane region" description="Helical" evidence="5">
    <location>
        <begin position="317"/>
        <end position="337"/>
    </location>
</feature>
<evidence type="ECO:0000256" key="1">
    <source>
        <dbReference type="ARBA" id="ARBA00022737"/>
    </source>
</evidence>
<feature type="region of interest" description="Disordered" evidence="4">
    <location>
        <begin position="250"/>
        <end position="294"/>
    </location>
</feature>
<dbReference type="PANTHER" id="PTHR24198:SF165">
    <property type="entry name" value="ANKYRIN REPEAT-CONTAINING PROTEIN-RELATED"/>
    <property type="match status" value="1"/>
</dbReference>
<keyword evidence="2 3" id="KW-0040">ANK repeat</keyword>
<evidence type="ECO:0000256" key="4">
    <source>
        <dbReference type="SAM" id="MobiDB-lite"/>
    </source>
</evidence>
<dbReference type="SUPFAM" id="SSF48403">
    <property type="entry name" value="Ankyrin repeat"/>
    <property type="match status" value="1"/>
</dbReference>
<dbReference type="PANTHER" id="PTHR24198">
    <property type="entry name" value="ANKYRIN REPEAT AND PROTEIN KINASE DOMAIN-CONTAINING PROTEIN"/>
    <property type="match status" value="1"/>
</dbReference>
<comment type="caution">
    <text evidence="6">The sequence shown here is derived from an EMBL/GenBank/DDBJ whole genome shotgun (WGS) entry which is preliminary data.</text>
</comment>
<dbReference type="InterPro" id="IPR036770">
    <property type="entry name" value="Ankyrin_rpt-contain_sf"/>
</dbReference>
<dbReference type="PROSITE" id="PS50088">
    <property type="entry name" value="ANK_REPEAT"/>
    <property type="match status" value="4"/>
</dbReference>
<proteinExistence type="predicted"/>
<keyword evidence="5" id="KW-0472">Membrane</keyword>
<feature type="repeat" description="ANK" evidence="3">
    <location>
        <begin position="99"/>
        <end position="131"/>
    </location>
</feature>
<dbReference type="Gene3D" id="1.25.40.20">
    <property type="entry name" value="Ankyrin repeat-containing domain"/>
    <property type="match status" value="3"/>
</dbReference>
<evidence type="ECO:0000256" key="5">
    <source>
        <dbReference type="SAM" id="Phobius"/>
    </source>
</evidence>
<keyword evidence="5" id="KW-0812">Transmembrane</keyword>